<keyword evidence="1" id="KW-0831">Ubiquinone biosynthesis</keyword>
<evidence type="ECO:0000256" key="1">
    <source>
        <dbReference type="HAMAP-Rule" id="MF_02215"/>
    </source>
</evidence>
<gene>
    <name evidence="1" type="primary">ubiJ</name>
    <name evidence="3" type="ORF">SAMN04488135_102512</name>
</gene>
<evidence type="ECO:0000313" key="3">
    <source>
        <dbReference type="EMBL" id="SHH22996.1"/>
    </source>
</evidence>
<keyword evidence="3" id="KW-0830">Ubiquinone</keyword>
<sequence length="212" mass="22590">MLSLPAFLAPTAVYARALNKLLRREDWARERLSRHSGKTARFVVGGLKMSLTVQAAGLVQHSDPAIVPDVILTIPAGKVAALPGALRARDPALITELMHIEGDAGLAQLVSDLARDLRWDVEEDLSGLVGDMAARRLLQAGRLLAGGIQASAVRLAGNVSEFLSEESGMMASRPAFEADAARLRGMLARLDQLDARVARLAGAGLRSPMRKA</sequence>
<evidence type="ECO:0000259" key="2">
    <source>
        <dbReference type="Pfam" id="PF02036"/>
    </source>
</evidence>
<accession>A0A1M5RAE5</accession>
<protein>
    <recommendedName>
        <fullName evidence="1">Ubiquinone biosynthesis accessory factor UbiJ</fullName>
    </recommendedName>
</protein>
<dbReference type="InterPro" id="IPR038989">
    <property type="entry name" value="UbiJ"/>
</dbReference>
<feature type="domain" description="SCP2" evidence="2">
    <location>
        <begin position="18"/>
        <end position="114"/>
    </location>
</feature>
<dbReference type="Proteomes" id="UP000184226">
    <property type="component" value="Unassembled WGS sequence"/>
</dbReference>
<reference evidence="3 4" key="1">
    <citation type="submission" date="2016-11" db="EMBL/GenBank/DDBJ databases">
        <authorList>
            <person name="Jaros S."/>
            <person name="Januszkiewicz K."/>
            <person name="Wedrychowicz H."/>
        </authorList>
    </citation>
    <scope>NUCLEOTIDE SEQUENCE [LARGE SCALE GENOMIC DNA]</scope>
    <source>
        <strain evidence="3 4">CGMCC 1.10190</strain>
    </source>
</reference>
<dbReference type="AlphaFoldDB" id="A0A1M5RAE5"/>
<dbReference type="OrthoDB" id="8525483at2"/>
<dbReference type="InterPro" id="IPR003033">
    <property type="entry name" value="SCP2_sterol-bd_dom"/>
</dbReference>
<organism evidence="3 4">
    <name type="scientific">Pollutimonas bauzanensis</name>
    <dbReference type="NCBI Taxonomy" id="658167"/>
    <lineage>
        <taxon>Bacteria</taxon>
        <taxon>Pseudomonadati</taxon>
        <taxon>Pseudomonadota</taxon>
        <taxon>Betaproteobacteria</taxon>
        <taxon>Burkholderiales</taxon>
        <taxon>Alcaligenaceae</taxon>
        <taxon>Pollutimonas</taxon>
    </lineage>
</organism>
<dbReference type="STRING" id="658167.SAMN04488135_102512"/>
<dbReference type="EMBL" id="FQXE01000002">
    <property type="protein sequence ID" value="SHH22996.1"/>
    <property type="molecule type" value="Genomic_DNA"/>
</dbReference>
<keyword evidence="4" id="KW-1185">Reference proteome</keyword>
<name>A0A1M5RAE5_9BURK</name>
<comment type="pathway">
    <text evidence="1">Cofactor biosynthesis; ubiquinone biosynthesis.</text>
</comment>
<dbReference type="PANTHER" id="PTHR38693:SF1">
    <property type="entry name" value="UBIQUINONE BIOSYNTHESIS ACCESSORY FACTOR UBIJ"/>
    <property type="match status" value="1"/>
</dbReference>
<dbReference type="HAMAP" id="MF_02215">
    <property type="entry name" value="UbiJ"/>
    <property type="match status" value="1"/>
</dbReference>
<dbReference type="Pfam" id="PF02036">
    <property type="entry name" value="SCP2"/>
    <property type="match status" value="1"/>
</dbReference>
<proteinExistence type="inferred from homology"/>
<dbReference type="UniPathway" id="UPA00232"/>
<keyword evidence="1" id="KW-0963">Cytoplasm</keyword>
<dbReference type="GO" id="GO:0006744">
    <property type="term" value="P:ubiquinone biosynthetic process"/>
    <property type="evidence" value="ECO:0007669"/>
    <property type="project" value="UniProtKB-UniRule"/>
</dbReference>
<comment type="similarity">
    <text evidence="1">Belongs to the UbiJ family.</text>
</comment>
<comment type="subcellular location">
    <subcellularLocation>
        <location evidence="1">Cytoplasm</location>
    </subcellularLocation>
</comment>
<dbReference type="GO" id="GO:0005737">
    <property type="term" value="C:cytoplasm"/>
    <property type="evidence" value="ECO:0007669"/>
    <property type="project" value="UniProtKB-SubCell"/>
</dbReference>
<evidence type="ECO:0000313" key="4">
    <source>
        <dbReference type="Proteomes" id="UP000184226"/>
    </source>
</evidence>
<dbReference type="RefSeq" id="WP_073102109.1">
    <property type="nucleotide sequence ID" value="NZ_FQXE01000002.1"/>
</dbReference>
<dbReference type="PANTHER" id="PTHR38693">
    <property type="entry name" value="UBIQUINONE BIOSYNTHESIS PROTEIN UBIJ"/>
    <property type="match status" value="1"/>
</dbReference>
<comment type="function">
    <text evidence="1">Required for ubiquinone (coenzyme Q) biosynthesis. Binds hydrophobic ubiquinone biosynthetic intermediates via its SCP2 domain and is essential for the stability of the Ubi complex. May constitute a docking platform where Ubi enzymes assemble and access their SCP2-bound polyprenyl substrates.</text>
</comment>